<keyword evidence="4 7" id="KW-0862">Zinc</keyword>
<evidence type="ECO:0000313" key="8">
    <source>
        <dbReference type="EMBL" id="WNM62240.1"/>
    </source>
</evidence>
<dbReference type="EMBL" id="CP116968">
    <property type="protein sequence ID" value="WNM62240.1"/>
    <property type="molecule type" value="Genomic_DNA"/>
</dbReference>
<feature type="binding site" evidence="7">
    <location>
        <position position="45"/>
    </location>
    <ligand>
        <name>Zn(2+)</name>
        <dbReference type="ChEBI" id="CHEBI:29105"/>
    </ligand>
</feature>
<name>A0AA96GL27_9BACT</name>
<dbReference type="EC" id="4.2.1.1" evidence="2"/>
<dbReference type="PANTHER" id="PTHR11002">
    <property type="entry name" value="CARBONIC ANHYDRASE"/>
    <property type="match status" value="1"/>
</dbReference>
<dbReference type="GO" id="GO:0008270">
    <property type="term" value="F:zinc ion binding"/>
    <property type="evidence" value="ECO:0007669"/>
    <property type="project" value="InterPro"/>
</dbReference>
<proteinExistence type="inferred from homology"/>
<keyword evidence="3 7" id="KW-0479">Metal-binding</keyword>
<keyword evidence="5" id="KW-0456">Lyase</keyword>
<evidence type="ECO:0000256" key="6">
    <source>
        <dbReference type="ARBA" id="ARBA00048348"/>
    </source>
</evidence>
<organism evidence="8 9">
    <name type="scientific">Candidatus Nitrospira neomarina</name>
    <dbReference type="NCBI Taxonomy" id="3020899"/>
    <lineage>
        <taxon>Bacteria</taxon>
        <taxon>Pseudomonadati</taxon>
        <taxon>Nitrospirota</taxon>
        <taxon>Nitrospiria</taxon>
        <taxon>Nitrospirales</taxon>
        <taxon>Nitrospiraceae</taxon>
        <taxon>Nitrospira</taxon>
    </lineage>
</organism>
<evidence type="ECO:0000256" key="3">
    <source>
        <dbReference type="ARBA" id="ARBA00022723"/>
    </source>
</evidence>
<dbReference type="Proteomes" id="UP001302494">
    <property type="component" value="Chromosome"/>
</dbReference>
<dbReference type="PANTHER" id="PTHR11002:SF76">
    <property type="entry name" value="CARBONIC ANHYDRASE"/>
    <property type="match status" value="1"/>
</dbReference>
<dbReference type="InterPro" id="IPR036874">
    <property type="entry name" value="Carbonic_anhydrase_sf"/>
</dbReference>
<dbReference type="SMART" id="SM00947">
    <property type="entry name" value="Pro_CA"/>
    <property type="match status" value="1"/>
</dbReference>
<dbReference type="GO" id="GO:0004089">
    <property type="term" value="F:carbonate dehydratase activity"/>
    <property type="evidence" value="ECO:0007669"/>
    <property type="project" value="UniProtKB-EC"/>
</dbReference>
<feature type="binding site" evidence="7">
    <location>
        <position position="42"/>
    </location>
    <ligand>
        <name>Zn(2+)</name>
        <dbReference type="ChEBI" id="CHEBI:29105"/>
    </ligand>
</feature>
<dbReference type="Gene3D" id="3.40.1050.10">
    <property type="entry name" value="Carbonic anhydrase"/>
    <property type="match status" value="1"/>
</dbReference>
<gene>
    <name evidence="8" type="ORF">PQG83_00410</name>
</gene>
<sequence>MFILRNAGNLVPPYGAAIGGTTANIEFGASVLQVKEIIVWRHTDCGAMKALVRPESLQDLPAVRDWLRMAASTRQIVKEMYQELKGEEWFVATIKENVLFSLSI</sequence>
<reference evidence="8 9" key="1">
    <citation type="submission" date="2023-01" db="EMBL/GenBank/DDBJ databases">
        <title>Cultivation and genomic characterization of new, ubiquitous marine nitrite-oxidizing bacteria from the Nitrospirales.</title>
        <authorList>
            <person name="Mueller A.J."/>
            <person name="Daebeler A."/>
            <person name="Herbold C.W."/>
            <person name="Kirkegaard R.H."/>
            <person name="Daims H."/>
        </authorList>
    </citation>
    <scope>NUCLEOTIDE SEQUENCE [LARGE SCALE GENOMIC DNA]</scope>
    <source>
        <strain evidence="8 9">DK</strain>
    </source>
</reference>
<dbReference type="SUPFAM" id="SSF53056">
    <property type="entry name" value="beta-carbonic anhydrase, cab"/>
    <property type="match status" value="1"/>
</dbReference>
<keyword evidence="9" id="KW-1185">Reference proteome</keyword>
<evidence type="ECO:0000256" key="7">
    <source>
        <dbReference type="PIRSR" id="PIRSR601765-1"/>
    </source>
</evidence>
<evidence type="ECO:0000256" key="4">
    <source>
        <dbReference type="ARBA" id="ARBA00022833"/>
    </source>
</evidence>
<evidence type="ECO:0000256" key="2">
    <source>
        <dbReference type="ARBA" id="ARBA00012925"/>
    </source>
</evidence>
<dbReference type="InterPro" id="IPR001765">
    <property type="entry name" value="Carbonic_anhydrase"/>
</dbReference>
<evidence type="ECO:0000256" key="1">
    <source>
        <dbReference type="ARBA" id="ARBA00006217"/>
    </source>
</evidence>
<evidence type="ECO:0000313" key="9">
    <source>
        <dbReference type="Proteomes" id="UP001302494"/>
    </source>
</evidence>
<dbReference type="Pfam" id="PF00484">
    <property type="entry name" value="Pro_CA"/>
    <property type="match status" value="1"/>
</dbReference>
<comment type="cofactor">
    <cofactor evidence="7">
        <name>Zn(2+)</name>
        <dbReference type="ChEBI" id="CHEBI:29105"/>
    </cofactor>
    <text evidence="7">Binds 1 zinc ion per subunit.</text>
</comment>
<accession>A0AA96GL27</accession>
<protein>
    <recommendedName>
        <fullName evidence="2">carbonic anhydrase</fullName>
        <ecNumber evidence="2">4.2.1.1</ecNumber>
    </recommendedName>
</protein>
<evidence type="ECO:0000256" key="5">
    <source>
        <dbReference type="ARBA" id="ARBA00023239"/>
    </source>
</evidence>
<dbReference type="AlphaFoldDB" id="A0AA96GL27"/>
<comment type="catalytic activity">
    <reaction evidence="6">
        <text>hydrogencarbonate + H(+) = CO2 + H2O</text>
        <dbReference type="Rhea" id="RHEA:10748"/>
        <dbReference type="ChEBI" id="CHEBI:15377"/>
        <dbReference type="ChEBI" id="CHEBI:15378"/>
        <dbReference type="ChEBI" id="CHEBI:16526"/>
        <dbReference type="ChEBI" id="CHEBI:17544"/>
        <dbReference type="EC" id="4.2.1.1"/>
    </reaction>
</comment>
<dbReference type="KEGG" id="nneo:PQG83_00410"/>
<comment type="similarity">
    <text evidence="1">Belongs to the beta-class carbonic anhydrase family.</text>
</comment>